<organism evidence="1 2">
    <name type="scientific">Eretmocerus hayati</name>
    <dbReference type="NCBI Taxonomy" id="131215"/>
    <lineage>
        <taxon>Eukaryota</taxon>
        <taxon>Metazoa</taxon>
        <taxon>Ecdysozoa</taxon>
        <taxon>Arthropoda</taxon>
        <taxon>Hexapoda</taxon>
        <taxon>Insecta</taxon>
        <taxon>Pterygota</taxon>
        <taxon>Neoptera</taxon>
        <taxon>Endopterygota</taxon>
        <taxon>Hymenoptera</taxon>
        <taxon>Apocrita</taxon>
        <taxon>Proctotrupomorpha</taxon>
        <taxon>Chalcidoidea</taxon>
        <taxon>Aphelinidae</taxon>
        <taxon>Aphelininae</taxon>
        <taxon>Eretmocerus</taxon>
    </lineage>
</organism>
<dbReference type="EMBL" id="CM056743">
    <property type="protein sequence ID" value="KAJ8673695.1"/>
    <property type="molecule type" value="Genomic_DNA"/>
</dbReference>
<sequence length="663" mass="75656">MVMKKLILRWSSMTTTMNKKNMGEDLRESAVCEGLQIPIALLVIKGFQTELRRPELCEAMKEGQNPHKNFLCVPRDEEKRKLWCQAVGRQIESTRGTVYCCEDHFDLKEDLRSYHIFNLVGGKKFLKEGVVPRYNLNKSLNQFTSFEGTFNDFLSLNQLRLVDDYSYHTSPHFKKIRLDSDDFPDDIDQSIYHPGIDYLHIHSEENGLSSPSDTQDASNVVIGAEELTDGIHPTNYSFDTGLAKLDLNENNQFCSAITKCQDNSNDLGASEVVTHKVSANEYFIEPDLTGLYTRESGRFDSTNIQNDSDAGEISFVVEDTETTLVKDNASVDEDIFNTSGDTIESLLTDTSFSQPSHNTTTTSNSSERERQYKLLQEKIYRTVTRKLIEHDLLLFLGVPKDSMYILKIIAEKTNLSLKNIYLTLKKIRQNHTNATLAYDFGYSERHIGRIFTSTVKVLVQALRKLVVWPVKEIIQKNLPISFRNKFRKVQSIIDCFEIQIEKPSNSIHQAASWSDYKQCNSAKYGISCTASCLINFISEGYGGRTSDTHLIENSCYLDKLPAHCEILADRGFKRLSTLVQLHRCKLVSPASVKGDEKSSEEDVRLSRQISSCRIHIERVIERIREFRFLDIHSTVDNHYLPILDDIVVIVCGIMNIQGRVLKQ</sequence>
<evidence type="ECO:0000313" key="2">
    <source>
        <dbReference type="Proteomes" id="UP001239111"/>
    </source>
</evidence>
<reference evidence="1" key="1">
    <citation type="submission" date="2023-04" db="EMBL/GenBank/DDBJ databases">
        <title>A chromosome-level genome assembly of the parasitoid wasp Eretmocerus hayati.</title>
        <authorList>
            <person name="Zhong Y."/>
            <person name="Liu S."/>
            <person name="Liu Y."/>
        </authorList>
    </citation>
    <scope>NUCLEOTIDE SEQUENCE</scope>
    <source>
        <strain evidence="1">ZJU_SS_LIU_2023</strain>
    </source>
</reference>
<proteinExistence type="predicted"/>
<protein>
    <submittedName>
        <fullName evidence="1">Uncharacterized protein</fullName>
    </submittedName>
</protein>
<dbReference type="Proteomes" id="UP001239111">
    <property type="component" value="Chromosome 3"/>
</dbReference>
<comment type="caution">
    <text evidence="1">The sequence shown here is derived from an EMBL/GenBank/DDBJ whole genome shotgun (WGS) entry which is preliminary data.</text>
</comment>
<accession>A0ACC2NVW4</accession>
<gene>
    <name evidence="1" type="ORF">QAD02_004957</name>
</gene>
<name>A0ACC2NVW4_9HYME</name>
<keyword evidence="2" id="KW-1185">Reference proteome</keyword>
<evidence type="ECO:0000313" key="1">
    <source>
        <dbReference type="EMBL" id="KAJ8673695.1"/>
    </source>
</evidence>